<keyword evidence="3" id="KW-0238">DNA-binding</keyword>
<evidence type="ECO:0000313" key="7">
    <source>
        <dbReference type="EMBL" id="MBJ7633278.1"/>
    </source>
</evidence>
<dbReference type="STRING" id="1583.IV69_GL001300"/>
<comment type="caution">
    <text evidence="9">The sequence shown here is derived from an EMBL/GenBank/DDBJ whole genome shotgun (WGS) entry which is preliminary data.</text>
</comment>
<keyword evidence="1" id="KW-0678">Repressor</keyword>
<evidence type="ECO:0000313" key="8">
    <source>
        <dbReference type="EMBL" id="MBJ7638260.1"/>
    </source>
</evidence>
<dbReference type="EMBL" id="JACSZT010000006">
    <property type="protein sequence ID" value="MBC6498669.1"/>
    <property type="molecule type" value="Genomic_DNA"/>
</dbReference>
<dbReference type="EMBL" id="PVSN01000014">
    <property type="protein sequence ID" value="TGE75287.1"/>
    <property type="molecule type" value="Genomic_DNA"/>
</dbReference>
<dbReference type="Proteomes" id="UP000297646">
    <property type="component" value="Unassembled WGS sequence"/>
</dbReference>
<dbReference type="AlphaFoldDB" id="A0A1K0ERQ3"/>
<keyword evidence="4" id="KW-0804">Transcription</keyword>
<dbReference type="InterPro" id="IPR009061">
    <property type="entry name" value="DNA-bd_dom_put_sf"/>
</dbReference>
<dbReference type="PANTHER" id="PTHR30204:SF65">
    <property type="entry name" value="HTH-TYPE TRANSCRIPTIONAL REGULATOR TNRA"/>
    <property type="match status" value="1"/>
</dbReference>
<evidence type="ECO:0000313" key="9">
    <source>
        <dbReference type="EMBL" id="TGE75287.1"/>
    </source>
</evidence>
<reference evidence="7 11" key="4">
    <citation type="journal article" date="2021" name="Int. J. Food Microbiol.">
        <title>Safety demonstration of a microbial species for use in the food chain: Weissella confusa.</title>
        <authorList>
            <person name="Bourdichon F."/>
            <person name="Patrone V."/>
            <person name="Fontana A."/>
            <person name="Milani G."/>
            <person name="Morelli L."/>
        </authorList>
    </citation>
    <scope>NUCLEOTIDE SEQUENCE [LARGE SCALE GENOMIC DNA]</scope>
    <source>
        <strain evidence="7">CCUG 30943</strain>
        <strain evidence="8 11">CCUG 43002</strain>
    </source>
</reference>
<dbReference type="Proteomes" id="UP000808038">
    <property type="component" value="Unassembled WGS sequence"/>
</dbReference>
<evidence type="ECO:0000256" key="4">
    <source>
        <dbReference type="ARBA" id="ARBA00023163"/>
    </source>
</evidence>
<reference evidence="6" key="3">
    <citation type="submission" date="2020-08" db="EMBL/GenBank/DDBJ databases">
        <title>Complete genome sequence of Weissella confusa strain FS54 provides insights into metabolic potential.</title>
        <authorList>
            <person name="Fhoula I."/>
            <person name="Najjari A."/>
            <person name="Lekired A."/>
            <person name="Bessrour-Aouam N."/>
            <person name="Jaballah S."/>
            <person name="Klibi N."/>
            <person name="Ouzari H.-I."/>
        </authorList>
    </citation>
    <scope>NUCLEOTIDE SEQUENCE</scope>
    <source>
        <strain evidence="6">FS54</strain>
    </source>
</reference>
<dbReference type="InterPro" id="IPR047057">
    <property type="entry name" value="MerR_fam"/>
</dbReference>
<organism evidence="9 10">
    <name type="scientific">Weissella confusa</name>
    <name type="common">Lactobacillus confusus</name>
    <dbReference type="NCBI Taxonomy" id="1583"/>
    <lineage>
        <taxon>Bacteria</taxon>
        <taxon>Bacillati</taxon>
        <taxon>Bacillota</taxon>
        <taxon>Bacilli</taxon>
        <taxon>Lactobacillales</taxon>
        <taxon>Lactobacillaceae</taxon>
        <taxon>Weissella</taxon>
    </lineage>
</organism>
<keyword evidence="2" id="KW-0805">Transcription regulation</keyword>
<dbReference type="SMART" id="SM00422">
    <property type="entry name" value="HTH_MERR"/>
    <property type="match status" value="1"/>
</dbReference>
<feature type="domain" description="HTH merR-type" evidence="5">
    <location>
        <begin position="12"/>
        <end position="80"/>
    </location>
</feature>
<dbReference type="InterPro" id="IPR000551">
    <property type="entry name" value="MerR-type_HTH_dom"/>
</dbReference>
<dbReference type="Proteomes" id="UP000728106">
    <property type="component" value="Unassembled WGS sequence"/>
</dbReference>
<reference evidence="7" key="2">
    <citation type="submission" date="2020-02" db="EMBL/GenBank/DDBJ databases">
        <authorList>
            <person name="Fontana A."/>
            <person name="Patrone V."/>
            <person name="Morelli L."/>
        </authorList>
    </citation>
    <scope>NUCLEOTIDE SEQUENCE</scope>
    <source>
        <strain evidence="7">CCUG 30943</strain>
        <strain evidence="8">CCUG 43002</strain>
    </source>
</reference>
<dbReference type="PROSITE" id="PS50937">
    <property type="entry name" value="HTH_MERR_2"/>
    <property type="match status" value="1"/>
</dbReference>
<dbReference type="EMBL" id="JAAOCP010000003">
    <property type="protein sequence ID" value="MBJ7638260.1"/>
    <property type="molecule type" value="Genomic_DNA"/>
</dbReference>
<dbReference type="GO" id="GO:0003700">
    <property type="term" value="F:DNA-binding transcription factor activity"/>
    <property type="evidence" value="ECO:0007669"/>
    <property type="project" value="InterPro"/>
</dbReference>
<evidence type="ECO:0000313" key="6">
    <source>
        <dbReference type="EMBL" id="MBC6498669.1"/>
    </source>
</evidence>
<dbReference type="SUPFAM" id="SSF46955">
    <property type="entry name" value="Putative DNA-binding domain"/>
    <property type="match status" value="1"/>
</dbReference>
<evidence type="ECO:0000313" key="11">
    <source>
        <dbReference type="Proteomes" id="UP000728106"/>
    </source>
</evidence>
<protein>
    <submittedName>
        <fullName evidence="9">MerR family transcriptional regulator</fullName>
    </submittedName>
</protein>
<dbReference type="OrthoDB" id="9806513at2"/>
<dbReference type="CDD" id="cd01105">
    <property type="entry name" value="HTH_GlnR-like"/>
    <property type="match status" value="1"/>
</dbReference>
<dbReference type="EMBL" id="JAAOCX010000013">
    <property type="protein sequence ID" value="MBJ7633278.1"/>
    <property type="molecule type" value="Genomic_DNA"/>
</dbReference>
<keyword evidence="11" id="KW-1185">Reference proteome</keyword>
<proteinExistence type="predicted"/>
<sequence length="117" mass="13781">MVRRELRRDLAVLPMSVVRELTGLSDRQIRYYDQQGLIEPHRGAGKQRRFSLDDVDRLLEIADYLDAGYSISEIHEVDAKKQRREAEKVNPDEINMRHMLADELLKIGRFNNGQRKF</sequence>
<evidence type="ECO:0000259" key="5">
    <source>
        <dbReference type="PROSITE" id="PS50937"/>
    </source>
</evidence>
<evidence type="ECO:0000256" key="2">
    <source>
        <dbReference type="ARBA" id="ARBA00023015"/>
    </source>
</evidence>
<evidence type="ECO:0000256" key="1">
    <source>
        <dbReference type="ARBA" id="ARBA00022491"/>
    </source>
</evidence>
<evidence type="ECO:0000313" key="10">
    <source>
        <dbReference type="Proteomes" id="UP000297646"/>
    </source>
</evidence>
<dbReference type="Pfam" id="PF13411">
    <property type="entry name" value="MerR_1"/>
    <property type="match status" value="1"/>
</dbReference>
<reference evidence="9 10" key="1">
    <citation type="submission" date="2018-03" db="EMBL/GenBank/DDBJ databases">
        <title>Genome sequencing of Weissella confusa isolates.</title>
        <authorList>
            <person name="Kajala I."/>
            <person name="Baruah R."/>
            <person name="Bergsveinson J."/>
            <person name="Juvonen R."/>
            <person name="Ziola B."/>
        </authorList>
    </citation>
    <scope>NUCLEOTIDE SEQUENCE [LARGE SCALE GENOMIC DNA]</scope>
    <source>
        <strain evidence="9 10">VTT E-062653</strain>
    </source>
</reference>
<dbReference type="RefSeq" id="WP_003609249.1">
    <property type="nucleotide sequence ID" value="NZ_ALXH01000101.1"/>
</dbReference>
<dbReference type="PANTHER" id="PTHR30204">
    <property type="entry name" value="REDOX-CYCLING DRUG-SENSING TRANSCRIPTIONAL ACTIVATOR SOXR"/>
    <property type="match status" value="1"/>
</dbReference>
<dbReference type="GO" id="GO:0003677">
    <property type="term" value="F:DNA binding"/>
    <property type="evidence" value="ECO:0007669"/>
    <property type="project" value="UniProtKB-KW"/>
</dbReference>
<dbReference type="Proteomes" id="UP000650485">
    <property type="component" value="Unassembled WGS sequence"/>
</dbReference>
<dbReference type="Gene3D" id="1.10.1660.10">
    <property type="match status" value="1"/>
</dbReference>
<accession>A0A1K0ERQ3</accession>
<dbReference type="GeneID" id="57978281"/>
<name>A0A1K0ERQ3_WEICO</name>
<gene>
    <name evidence="9" type="ORF">C6P11_02355</name>
    <name evidence="6" type="ORF">H7R52_08260</name>
    <name evidence="8" type="ORF">HAU20_02510</name>
    <name evidence="7" type="ORF">HAU43_09315</name>
</gene>
<evidence type="ECO:0000256" key="3">
    <source>
        <dbReference type="ARBA" id="ARBA00023125"/>
    </source>
</evidence>